<dbReference type="SMART" id="SM00327">
    <property type="entry name" value="VWA"/>
    <property type="match status" value="1"/>
</dbReference>
<dbReference type="Pfam" id="PF10138">
    <property type="entry name" value="vWA-TerF-like"/>
    <property type="match status" value="1"/>
</dbReference>
<name>A0A160DF64_9CAUD</name>
<dbReference type="RefSeq" id="YP_009273153.1">
    <property type="nucleotide sequence ID" value="NC_030901.1"/>
</dbReference>
<evidence type="ECO:0000313" key="3">
    <source>
        <dbReference type="EMBL" id="ANA86616.1"/>
    </source>
</evidence>
<gene>
    <name evidence="3" type="primary">118</name>
    <name evidence="3" type="ORF">PBI_CLUBL_118</name>
</gene>
<dbReference type="Proteomes" id="UP000203982">
    <property type="component" value="Segment"/>
</dbReference>
<evidence type="ECO:0000313" key="4">
    <source>
        <dbReference type="Proteomes" id="UP000203982"/>
    </source>
</evidence>
<dbReference type="InterPro" id="IPR019303">
    <property type="entry name" value="vWA_TerF_C"/>
</dbReference>
<organism evidence="3 4">
    <name type="scientific">Gordonia phage ClubL</name>
    <dbReference type="NCBI Taxonomy" id="1838065"/>
    <lineage>
        <taxon>Viruses</taxon>
        <taxon>Duplodnaviria</taxon>
        <taxon>Heunggongvirae</taxon>
        <taxon>Uroviricota</taxon>
        <taxon>Caudoviricetes</taxon>
        <taxon>Smoothievirus</taxon>
        <taxon>Smoothievirus clubL</taxon>
    </lineage>
</organism>
<dbReference type="Gene3D" id="3.40.50.410">
    <property type="entry name" value="von Willebrand factor, type A domain"/>
    <property type="match status" value="1"/>
</dbReference>
<dbReference type="GeneID" id="28803333"/>
<dbReference type="SUPFAM" id="SSF53300">
    <property type="entry name" value="vWA-like"/>
    <property type="match status" value="1"/>
</dbReference>
<dbReference type="InterPro" id="IPR002035">
    <property type="entry name" value="VWF_A"/>
</dbReference>
<dbReference type="InterPro" id="IPR036465">
    <property type="entry name" value="vWFA_dom_sf"/>
</dbReference>
<protein>
    <submittedName>
        <fullName evidence="3">CobT-like cobalamin biosynthesis protein</fullName>
    </submittedName>
</protein>
<reference evidence="3 4" key="1">
    <citation type="submission" date="2016-03" db="EMBL/GenBank/DDBJ databases">
        <authorList>
            <person name="Montgomery M.T."/>
            <person name="Guerrero C.A."/>
            <person name="Mavrich T.N."/>
            <person name="Pope W.H."/>
            <person name="Garlena R.A."/>
            <person name="Russell D.A."/>
            <person name="Jacobs-Sera D."/>
            <person name="Hendrix R.W."/>
            <person name="Hatfull G.F."/>
        </authorList>
    </citation>
    <scope>NUCLEOTIDE SEQUENCE [LARGE SCALE GENOMIC DNA]</scope>
</reference>
<feature type="compositionally biased region" description="Polar residues" evidence="1">
    <location>
        <begin position="1"/>
        <end position="10"/>
    </location>
</feature>
<accession>A0A160DF64</accession>
<dbReference type="EMBL" id="KU998246">
    <property type="protein sequence ID" value="ANA86616.1"/>
    <property type="molecule type" value="Genomic_DNA"/>
</dbReference>
<evidence type="ECO:0000259" key="2">
    <source>
        <dbReference type="PROSITE" id="PS50234"/>
    </source>
</evidence>
<feature type="domain" description="VWFA" evidence="2">
    <location>
        <begin position="67"/>
        <end position="212"/>
    </location>
</feature>
<evidence type="ECO:0000256" key="1">
    <source>
        <dbReference type="SAM" id="MobiDB-lite"/>
    </source>
</evidence>
<keyword evidence="4" id="KW-1185">Reference proteome</keyword>
<sequence length="255" mass="27523">MSIFSRNTRTADIAPTGRGPVKLVKESGPANDRSAIESAGAGIDLVKRFDKAGISLSKRGLDGVRAEAVMLLDHSGSMSYDYENGTVQAIVERALGFALQIDGDGTVPVIRFDSGVRKAIDVNLSNYASITSSKLYERNKMGSTNLTAALEELKSIGQRATSPIFAIIVTDGAPNDPTSAERLVRELESLPVFLKFLSIQPVAWLDKLDDMSRQLIDNADAKAIDGTESDLQFADKMTDEWDTWIAAAQQKGILA</sequence>
<dbReference type="PROSITE" id="PS50234">
    <property type="entry name" value="VWFA"/>
    <property type="match status" value="1"/>
</dbReference>
<proteinExistence type="predicted"/>
<feature type="region of interest" description="Disordered" evidence="1">
    <location>
        <begin position="1"/>
        <end position="29"/>
    </location>
</feature>
<dbReference type="KEGG" id="vg:28803333"/>